<dbReference type="SUPFAM" id="SSF48498">
    <property type="entry name" value="Tetracyclin repressor-like, C-terminal domain"/>
    <property type="match status" value="1"/>
</dbReference>
<dbReference type="Pfam" id="PF00440">
    <property type="entry name" value="TetR_N"/>
    <property type="match status" value="1"/>
</dbReference>
<protein>
    <submittedName>
        <fullName evidence="7">TetR/AcrR family transcriptional regulator</fullName>
    </submittedName>
</protein>
<evidence type="ECO:0000256" key="3">
    <source>
        <dbReference type="ARBA" id="ARBA00023125"/>
    </source>
</evidence>
<sequence length="190" mass="20932">MIAECTCRVVSEEGLEGVTLRRVAEELGCTTGLVTHYFPAKEDLLEAALRSAYAELARLVEGGGPLSCLDDWVDRFVDILPTDETRRRFWRVLVAFQAAAMNSERLAEVQRHYADHHKPWLRRLVRRALPDAAAPDSVDSVTEALWVLADGVGIAAAVNPEHLPPEHVATVMKGAWRGLVGSPIPTRSVD</sequence>
<dbReference type="PANTHER" id="PTHR30055:SF228">
    <property type="entry name" value="TRANSCRIPTIONAL REGULATOR-RELATED"/>
    <property type="match status" value="1"/>
</dbReference>
<dbReference type="RefSeq" id="WP_358137542.1">
    <property type="nucleotide sequence ID" value="NZ_JBFALK010000016.1"/>
</dbReference>
<dbReference type="InterPro" id="IPR039538">
    <property type="entry name" value="BetI_C"/>
</dbReference>
<accession>A0ABV3GMA0</accession>
<dbReference type="PANTHER" id="PTHR30055">
    <property type="entry name" value="HTH-TYPE TRANSCRIPTIONAL REGULATOR RUTR"/>
    <property type="match status" value="1"/>
</dbReference>
<dbReference type="InterPro" id="IPR009057">
    <property type="entry name" value="Homeodomain-like_sf"/>
</dbReference>
<keyword evidence="2" id="KW-0805">Transcription regulation</keyword>
<feature type="domain" description="HTH tetR-type" evidence="6">
    <location>
        <begin position="1"/>
        <end position="56"/>
    </location>
</feature>
<dbReference type="EMBL" id="JBFALK010000016">
    <property type="protein sequence ID" value="MEV0972432.1"/>
    <property type="molecule type" value="Genomic_DNA"/>
</dbReference>
<evidence type="ECO:0000256" key="2">
    <source>
        <dbReference type="ARBA" id="ARBA00023015"/>
    </source>
</evidence>
<dbReference type="InterPro" id="IPR050109">
    <property type="entry name" value="HTH-type_TetR-like_transc_reg"/>
</dbReference>
<keyword evidence="3 5" id="KW-0238">DNA-binding</keyword>
<dbReference type="Gene3D" id="1.10.357.10">
    <property type="entry name" value="Tetracycline Repressor, domain 2"/>
    <property type="match status" value="1"/>
</dbReference>
<keyword evidence="1" id="KW-0678">Repressor</keyword>
<comment type="caution">
    <text evidence="7">The sequence shown here is derived from an EMBL/GenBank/DDBJ whole genome shotgun (WGS) entry which is preliminary data.</text>
</comment>
<name>A0ABV3GMA0_MICGL</name>
<evidence type="ECO:0000313" key="8">
    <source>
        <dbReference type="Proteomes" id="UP001551675"/>
    </source>
</evidence>
<dbReference type="PROSITE" id="PS50977">
    <property type="entry name" value="HTH_TETR_2"/>
    <property type="match status" value="1"/>
</dbReference>
<dbReference type="InterPro" id="IPR036271">
    <property type="entry name" value="Tet_transcr_reg_TetR-rel_C_sf"/>
</dbReference>
<dbReference type="SUPFAM" id="SSF46689">
    <property type="entry name" value="Homeodomain-like"/>
    <property type="match status" value="1"/>
</dbReference>
<evidence type="ECO:0000313" key="7">
    <source>
        <dbReference type="EMBL" id="MEV0972432.1"/>
    </source>
</evidence>
<gene>
    <name evidence="7" type="ORF">AB0I59_27840</name>
</gene>
<proteinExistence type="predicted"/>
<evidence type="ECO:0000256" key="5">
    <source>
        <dbReference type="PROSITE-ProRule" id="PRU00335"/>
    </source>
</evidence>
<reference evidence="7 8" key="1">
    <citation type="submission" date="2024-06" db="EMBL/GenBank/DDBJ databases">
        <title>The Natural Products Discovery Center: Release of the First 8490 Sequenced Strains for Exploring Actinobacteria Biosynthetic Diversity.</title>
        <authorList>
            <person name="Kalkreuter E."/>
            <person name="Kautsar S.A."/>
            <person name="Yang D."/>
            <person name="Bader C.D."/>
            <person name="Teijaro C.N."/>
            <person name="Fluegel L."/>
            <person name="Davis C.M."/>
            <person name="Simpson J.R."/>
            <person name="Lauterbach L."/>
            <person name="Steele A.D."/>
            <person name="Gui C."/>
            <person name="Meng S."/>
            <person name="Li G."/>
            <person name="Viehrig K."/>
            <person name="Ye F."/>
            <person name="Su P."/>
            <person name="Kiefer A.F."/>
            <person name="Nichols A."/>
            <person name="Cepeda A.J."/>
            <person name="Yan W."/>
            <person name="Fan B."/>
            <person name="Jiang Y."/>
            <person name="Adhikari A."/>
            <person name="Zheng C.-J."/>
            <person name="Schuster L."/>
            <person name="Cowan T.M."/>
            <person name="Smanski M.J."/>
            <person name="Chevrette M.G."/>
            <person name="De Carvalho L.P.S."/>
            <person name="Shen B."/>
        </authorList>
    </citation>
    <scope>NUCLEOTIDE SEQUENCE [LARGE SCALE GENOMIC DNA]</scope>
    <source>
        <strain evidence="7 8">NPDC050100</strain>
    </source>
</reference>
<evidence type="ECO:0000256" key="4">
    <source>
        <dbReference type="ARBA" id="ARBA00023163"/>
    </source>
</evidence>
<evidence type="ECO:0000256" key="1">
    <source>
        <dbReference type="ARBA" id="ARBA00022491"/>
    </source>
</evidence>
<keyword evidence="4" id="KW-0804">Transcription</keyword>
<dbReference type="Proteomes" id="UP001551675">
    <property type="component" value="Unassembled WGS sequence"/>
</dbReference>
<dbReference type="InterPro" id="IPR001647">
    <property type="entry name" value="HTH_TetR"/>
</dbReference>
<keyword evidence="8" id="KW-1185">Reference proteome</keyword>
<organism evidence="7 8">
    <name type="scientific">Microtetraspora glauca</name>
    <dbReference type="NCBI Taxonomy" id="1996"/>
    <lineage>
        <taxon>Bacteria</taxon>
        <taxon>Bacillati</taxon>
        <taxon>Actinomycetota</taxon>
        <taxon>Actinomycetes</taxon>
        <taxon>Streptosporangiales</taxon>
        <taxon>Streptosporangiaceae</taxon>
        <taxon>Microtetraspora</taxon>
    </lineage>
</organism>
<dbReference type="Pfam" id="PF13977">
    <property type="entry name" value="TetR_C_6"/>
    <property type="match status" value="1"/>
</dbReference>
<feature type="DNA-binding region" description="H-T-H motif" evidence="5">
    <location>
        <begin position="19"/>
        <end position="38"/>
    </location>
</feature>
<evidence type="ECO:0000259" key="6">
    <source>
        <dbReference type="PROSITE" id="PS50977"/>
    </source>
</evidence>